<reference evidence="1" key="1">
    <citation type="submission" date="2022-06" db="EMBL/GenBank/DDBJ databases">
        <title>Phylogenomic reconstructions and comparative analyses of Kickxellomycotina fungi.</title>
        <authorList>
            <person name="Reynolds N.K."/>
            <person name="Stajich J.E."/>
            <person name="Barry K."/>
            <person name="Grigoriev I.V."/>
            <person name="Crous P."/>
            <person name="Smith M.E."/>
        </authorList>
    </citation>
    <scope>NUCLEOTIDE SEQUENCE</scope>
    <source>
        <strain evidence="1">RSA 2271</strain>
    </source>
</reference>
<comment type="caution">
    <text evidence="1">The sequence shown here is derived from an EMBL/GenBank/DDBJ whole genome shotgun (WGS) entry which is preliminary data.</text>
</comment>
<proteinExistence type="predicted"/>
<keyword evidence="2" id="KW-1185">Reference proteome</keyword>
<protein>
    <submittedName>
        <fullName evidence="1">Vacuolar protein sorting-associated protein 29</fullName>
    </submittedName>
</protein>
<sequence>MGVDILVTGHTHRFEAYEDQGRFYINPGSITGSYSPYEPRSIPSFVLMDIQGRDVIIYVYQLIDGEVKVDRIEYHKDME</sequence>
<dbReference type="Proteomes" id="UP001145114">
    <property type="component" value="Unassembled WGS sequence"/>
</dbReference>
<evidence type="ECO:0000313" key="1">
    <source>
        <dbReference type="EMBL" id="KAJ1670151.1"/>
    </source>
</evidence>
<organism evidence="1 2">
    <name type="scientific">Spiromyces aspiralis</name>
    <dbReference type="NCBI Taxonomy" id="68401"/>
    <lineage>
        <taxon>Eukaryota</taxon>
        <taxon>Fungi</taxon>
        <taxon>Fungi incertae sedis</taxon>
        <taxon>Zoopagomycota</taxon>
        <taxon>Kickxellomycotina</taxon>
        <taxon>Kickxellomycetes</taxon>
        <taxon>Kickxellales</taxon>
        <taxon>Kickxellaceae</taxon>
        <taxon>Spiromyces</taxon>
    </lineage>
</organism>
<name>A0ACC1H7P5_9FUNG</name>
<evidence type="ECO:0000313" key="2">
    <source>
        <dbReference type="Proteomes" id="UP001145114"/>
    </source>
</evidence>
<dbReference type="EMBL" id="JAMZIH010009432">
    <property type="protein sequence ID" value="KAJ1670151.1"/>
    <property type="molecule type" value="Genomic_DNA"/>
</dbReference>
<gene>
    <name evidence="1" type="primary">VPS29</name>
    <name evidence="1" type="ORF">EV182_008393</name>
</gene>
<accession>A0ACC1H7P5</accession>